<keyword evidence="5" id="KW-0804">Transcription</keyword>
<evidence type="ECO:0000256" key="4">
    <source>
        <dbReference type="ARBA" id="ARBA00023125"/>
    </source>
</evidence>
<evidence type="ECO:0000313" key="10">
    <source>
        <dbReference type="Proteomes" id="UP000248349"/>
    </source>
</evidence>
<dbReference type="GO" id="GO:0000976">
    <property type="term" value="F:transcription cis-regulatory region binding"/>
    <property type="evidence" value="ECO:0007669"/>
    <property type="project" value="TreeGrafter"/>
</dbReference>
<accession>A0A318ZIT7</accession>
<dbReference type="Proteomes" id="UP000248349">
    <property type="component" value="Unassembled WGS sequence"/>
</dbReference>
<dbReference type="GeneID" id="37081068"/>
<reference evidence="9 10" key="1">
    <citation type="submission" date="2016-12" db="EMBL/GenBank/DDBJ databases">
        <title>The genomes of Aspergillus section Nigri reveals drivers in fungal speciation.</title>
        <authorList>
            <consortium name="DOE Joint Genome Institute"/>
            <person name="Vesth T.C."/>
            <person name="Nybo J."/>
            <person name="Theobald S."/>
            <person name="Brandl J."/>
            <person name="Frisvad J.C."/>
            <person name="Nielsen K.F."/>
            <person name="Lyhne E.K."/>
            <person name="Kogle M.E."/>
            <person name="Kuo A."/>
            <person name="Riley R."/>
            <person name="Clum A."/>
            <person name="Nolan M."/>
            <person name="Lipzen A."/>
            <person name="Salamov A."/>
            <person name="Henrissat B."/>
            <person name="Wiebenga A."/>
            <person name="De Vries R.P."/>
            <person name="Grigoriev I.V."/>
            <person name="Mortensen U.H."/>
            <person name="Andersen M.R."/>
            <person name="Baker S.E."/>
        </authorList>
    </citation>
    <scope>NUCLEOTIDE SEQUENCE [LARGE SCALE GENOMIC DNA]</scope>
    <source>
        <strain evidence="9 10">JOP 1030-1</strain>
    </source>
</reference>
<keyword evidence="10" id="KW-1185">Reference proteome</keyword>
<feature type="compositionally biased region" description="Low complexity" evidence="7">
    <location>
        <begin position="1"/>
        <end position="13"/>
    </location>
</feature>
<dbReference type="Gene3D" id="4.10.240.10">
    <property type="entry name" value="Zn(2)-C6 fungal-type DNA-binding domain"/>
    <property type="match status" value="1"/>
</dbReference>
<dbReference type="PROSITE" id="PS00463">
    <property type="entry name" value="ZN2_CY6_FUNGAL_1"/>
    <property type="match status" value="1"/>
</dbReference>
<evidence type="ECO:0000259" key="8">
    <source>
        <dbReference type="PROSITE" id="PS50048"/>
    </source>
</evidence>
<feature type="domain" description="Zn(2)-C6 fungal-type" evidence="8">
    <location>
        <begin position="23"/>
        <end position="57"/>
    </location>
</feature>
<dbReference type="InterPro" id="IPR036864">
    <property type="entry name" value="Zn2-C6_fun-type_DNA-bd_sf"/>
</dbReference>
<evidence type="ECO:0000256" key="7">
    <source>
        <dbReference type="SAM" id="MobiDB-lite"/>
    </source>
</evidence>
<feature type="compositionally biased region" description="Polar residues" evidence="7">
    <location>
        <begin position="98"/>
        <end position="110"/>
    </location>
</feature>
<sequence length="718" mass="79348">MTPSSSGPAALPSPAHPPVAPSACEACRRLKMRCTRETAPVSGPCDRCARNHRSCVIPPARPLGRRPGAVGRFQGIEKAYRKIQAEMRKRPAAASRPQAPTINHPPSTSLADEPAVGQPSQPISNPLALLADASEVFHASTSSQPQESTYDAKGSDLLSRSGCVSLGLQLSRETLETGLDALMAWSPRLGKSLDYFRQPDPAMFRDVGPDLDPVDLGLVTMEEAHLLFPRYFARLHPVNGILDPRLHTPEYVRSQSALLFTWILALTAQFDSTQASLATRLRLHGEKLSRHVHTCGLKSVEIVQGYYISLLSATPAKSLAEERTGLYTMYAFGMAAELGLDQQSRSRGNVCIMDSEEPPIHAGAGSQTLDQGGHLLRSAEWEDISITYRQRCSRNRERTWFRILLWERANSAARGHINPFPNTKLIAGIETWWPHPLADATDKHTCAFIVLRRHLASLHAELQTRAIAPPDDPHWMRKMVDERLAEWCDVWLPVPYQAAEPSEQLATIFLYYVYLHNRLWILSFALQASESDNGQMEAIRQDCLQAAVHICEVTVRDLQMVGEPLYCMLAPTWAMISYAAVLALELFPQVHGAQPGKDAELLALLSQLALQLVRAGTTPSHRFGLAALLGEHLMGILRTQAASVRGGQRGRMEDSLARLNPEISAATSEGTMTAYKVPDLVHNPWYTDATTAMAYDWTGDTFTDLFRELFGPGYADSF</sequence>
<dbReference type="CDD" id="cd12148">
    <property type="entry name" value="fungal_TF_MHR"/>
    <property type="match status" value="1"/>
</dbReference>
<evidence type="ECO:0000256" key="5">
    <source>
        <dbReference type="ARBA" id="ARBA00023163"/>
    </source>
</evidence>
<name>A0A318ZIT7_9EURO</name>
<evidence type="ECO:0000256" key="1">
    <source>
        <dbReference type="ARBA" id="ARBA00004123"/>
    </source>
</evidence>
<dbReference type="InterPro" id="IPR051089">
    <property type="entry name" value="prtT"/>
</dbReference>
<keyword evidence="6" id="KW-0539">Nucleus</keyword>
<gene>
    <name evidence="9" type="ORF">BP01DRAFT_427277</name>
</gene>
<dbReference type="AlphaFoldDB" id="A0A318ZIT7"/>
<dbReference type="SUPFAM" id="SSF57701">
    <property type="entry name" value="Zn2/Cys6 DNA-binding domain"/>
    <property type="match status" value="1"/>
</dbReference>
<dbReference type="GO" id="GO:0000981">
    <property type="term" value="F:DNA-binding transcription factor activity, RNA polymerase II-specific"/>
    <property type="evidence" value="ECO:0007669"/>
    <property type="project" value="InterPro"/>
</dbReference>
<dbReference type="GO" id="GO:0009893">
    <property type="term" value="P:positive regulation of metabolic process"/>
    <property type="evidence" value="ECO:0007669"/>
    <property type="project" value="UniProtKB-ARBA"/>
</dbReference>
<dbReference type="GO" id="GO:0008270">
    <property type="term" value="F:zinc ion binding"/>
    <property type="evidence" value="ECO:0007669"/>
    <property type="project" value="InterPro"/>
</dbReference>
<feature type="region of interest" description="Disordered" evidence="7">
    <location>
        <begin position="1"/>
        <end position="21"/>
    </location>
</feature>
<dbReference type="OrthoDB" id="3163292at2759"/>
<keyword evidence="4" id="KW-0238">DNA-binding</keyword>
<keyword evidence="2" id="KW-0862">Zinc</keyword>
<dbReference type="Pfam" id="PF00172">
    <property type="entry name" value="Zn_clus"/>
    <property type="match status" value="1"/>
</dbReference>
<dbReference type="STRING" id="1450539.A0A318ZIT7"/>
<dbReference type="EMBL" id="KZ821297">
    <property type="protein sequence ID" value="PYH40158.1"/>
    <property type="molecule type" value="Genomic_DNA"/>
</dbReference>
<keyword evidence="3" id="KW-0805">Transcription regulation</keyword>
<feature type="region of interest" description="Disordered" evidence="7">
    <location>
        <begin position="88"/>
        <end position="124"/>
    </location>
</feature>
<dbReference type="CDD" id="cd00067">
    <property type="entry name" value="GAL4"/>
    <property type="match status" value="1"/>
</dbReference>
<evidence type="ECO:0000256" key="6">
    <source>
        <dbReference type="ARBA" id="ARBA00023242"/>
    </source>
</evidence>
<protein>
    <recommendedName>
        <fullName evidence="8">Zn(2)-C6 fungal-type domain-containing protein</fullName>
    </recommendedName>
</protein>
<proteinExistence type="predicted"/>
<dbReference type="RefSeq" id="XP_025426140.1">
    <property type="nucleotide sequence ID" value="XM_025579839.1"/>
</dbReference>
<dbReference type="PANTHER" id="PTHR31845:SF17">
    <property type="entry name" value="ZN(II)2CYS6 TRANSCRIPTION FACTOR (EUROFUNG)"/>
    <property type="match status" value="1"/>
</dbReference>
<dbReference type="InterPro" id="IPR001138">
    <property type="entry name" value="Zn2Cys6_DnaBD"/>
</dbReference>
<dbReference type="GO" id="GO:0005634">
    <property type="term" value="C:nucleus"/>
    <property type="evidence" value="ECO:0007669"/>
    <property type="project" value="UniProtKB-SubCell"/>
</dbReference>
<evidence type="ECO:0000256" key="2">
    <source>
        <dbReference type="ARBA" id="ARBA00022833"/>
    </source>
</evidence>
<evidence type="ECO:0000256" key="3">
    <source>
        <dbReference type="ARBA" id="ARBA00023015"/>
    </source>
</evidence>
<comment type="subcellular location">
    <subcellularLocation>
        <location evidence="1">Nucleus</location>
    </subcellularLocation>
</comment>
<evidence type="ECO:0000313" key="9">
    <source>
        <dbReference type="EMBL" id="PYH40158.1"/>
    </source>
</evidence>
<organism evidence="9 10">
    <name type="scientific">Aspergillus saccharolyticus JOP 1030-1</name>
    <dbReference type="NCBI Taxonomy" id="1450539"/>
    <lineage>
        <taxon>Eukaryota</taxon>
        <taxon>Fungi</taxon>
        <taxon>Dikarya</taxon>
        <taxon>Ascomycota</taxon>
        <taxon>Pezizomycotina</taxon>
        <taxon>Eurotiomycetes</taxon>
        <taxon>Eurotiomycetidae</taxon>
        <taxon>Eurotiales</taxon>
        <taxon>Aspergillaceae</taxon>
        <taxon>Aspergillus</taxon>
        <taxon>Aspergillus subgen. Circumdati</taxon>
    </lineage>
</organism>
<dbReference type="PROSITE" id="PS50048">
    <property type="entry name" value="ZN2_CY6_FUNGAL_2"/>
    <property type="match status" value="1"/>
</dbReference>
<dbReference type="PANTHER" id="PTHR31845">
    <property type="entry name" value="FINGER DOMAIN PROTEIN, PUTATIVE-RELATED"/>
    <property type="match status" value="1"/>
</dbReference>